<dbReference type="SUPFAM" id="SSF53474">
    <property type="entry name" value="alpha/beta-Hydrolases"/>
    <property type="match status" value="1"/>
</dbReference>
<reference evidence="2 3" key="1">
    <citation type="submission" date="2016-04" db="EMBL/GenBank/DDBJ databases">
        <title>Draft genome sequence of freshwater magnetotactic bacteria Magnetospirillum marisnigri SP-1 and Magnetospirillum moscoviense BB-1.</title>
        <authorList>
            <person name="Koziaeva V."/>
            <person name="Dziuba M.V."/>
            <person name="Ivanov T.M."/>
            <person name="Kuznetsov B."/>
            <person name="Grouzdev D.S."/>
        </authorList>
    </citation>
    <scope>NUCLEOTIDE SEQUENCE [LARGE SCALE GENOMIC DNA]</scope>
    <source>
        <strain evidence="2 3">BB-1</strain>
    </source>
</reference>
<dbReference type="InterPro" id="IPR000073">
    <property type="entry name" value="AB_hydrolase_1"/>
</dbReference>
<name>A0A178MJ05_9PROT</name>
<dbReference type="RefSeq" id="WP_068502571.1">
    <property type="nucleotide sequence ID" value="NZ_LWQU01000157.1"/>
</dbReference>
<evidence type="ECO:0000313" key="2">
    <source>
        <dbReference type="EMBL" id="OAN48711.1"/>
    </source>
</evidence>
<accession>A0A178MJ05</accession>
<dbReference type="PANTHER" id="PTHR43194:SF2">
    <property type="entry name" value="PEROXISOMAL MEMBRANE PROTEIN LPX1"/>
    <property type="match status" value="1"/>
</dbReference>
<dbReference type="Gene3D" id="3.40.50.1820">
    <property type="entry name" value="alpha/beta hydrolase"/>
    <property type="match status" value="1"/>
</dbReference>
<evidence type="ECO:0000313" key="3">
    <source>
        <dbReference type="Proteomes" id="UP000078543"/>
    </source>
</evidence>
<keyword evidence="3" id="KW-1185">Reference proteome</keyword>
<gene>
    <name evidence="2" type="ORF">A6A05_14690</name>
</gene>
<sequence>MSTLILIPGLLNDHRLWTHQARGLADQAKVLVMTQTEDDSFAAMAARVLAAAPATFALAGLSMGGYVAMEIMRRAPQRVERLALLDTTARPDTPEQSQRRLDAIAIAQAGGFDKIMPTMLPLLVHPDHLGLERIGGLAKDMARAIGPESFVRQQNAIRHRPDSRPSLSQVRCPTLVVVGADDSLTPPDRAQEMAGLIPGAKLVTIEDCGHLSAIEQPQAVTALLSYWLQD</sequence>
<organism evidence="2 3">
    <name type="scientific">Magnetospirillum moscoviense</name>
    <dbReference type="NCBI Taxonomy" id="1437059"/>
    <lineage>
        <taxon>Bacteria</taxon>
        <taxon>Pseudomonadati</taxon>
        <taxon>Pseudomonadota</taxon>
        <taxon>Alphaproteobacteria</taxon>
        <taxon>Rhodospirillales</taxon>
        <taxon>Rhodospirillaceae</taxon>
        <taxon>Magnetospirillum</taxon>
    </lineage>
</organism>
<dbReference type="AlphaFoldDB" id="A0A178MJ05"/>
<dbReference type="GO" id="GO:0016787">
    <property type="term" value="F:hydrolase activity"/>
    <property type="evidence" value="ECO:0007669"/>
    <property type="project" value="UniProtKB-KW"/>
</dbReference>
<proteinExistence type="predicted"/>
<keyword evidence="2" id="KW-0378">Hydrolase</keyword>
<dbReference type="PANTHER" id="PTHR43194">
    <property type="entry name" value="HYDROLASE ALPHA/BETA FOLD FAMILY"/>
    <property type="match status" value="1"/>
</dbReference>
<dbReference type="OrthoDB" id="5491135at2"/>
<protein>
    <submittedName>
        <fullName evidence="2">Alpha/beta hydrolase</fullName>
    </submittedName>
</protein>
<dbReference type="InterPro" id="IPR029058">
    <property type="entry name" value="AB_hydrolase_fold"/>
</dbReference>
<dbReference type="Proteomes" id="UP000078543">
    <property type="component" value="Unassembled WGS sequence"/>
</dbReference>
<dbReference type="Pfam" id="PF12697">
    <property type="entry name" value="Abhydrolase_6"/>
    <property type="match status" value="1"/>
</dbReference>
<dbReference type="EMBL" id="LWQU01000157">
    <property type="protein sequence ID" value="OAN48711.1"/>
    <property type="molecule type" value="Genomic_DNA"/>
</dbReference>
<evidence type="ECO:0000259" key="1">
    <source>
        <dbReference type="Pfam" id="PF12697"/>
    </source>
</evidence>
<dbReference type="InterPro" id="IPR050228">
    <property type="entry name" value="Carboxylesterase_BioH"/>
</dbReference>
<feature type="domain" description="AB hydrolase-1" evidence="1">
    <location>
        <begin position="5"/>
        <end position="222"/>
    </location>
</feature>
<comment type="caution">
    <text evidence="2">The sequence shown here is derived from an EMBL/GenBank/DDBJ whole genome shotgun (WGS) entry which is preliminary data.</text>
</comment>
<dbReference type="PRINTS" id="PR00111">
    <property type="entry name" value="ABHYDROLASE"/>
</dbReference>
<dbReference type="STRING" id="1437059.A6A05_14690"/>